<reference evidence="5 6" key="1">
    <citation type="submission" date="2016-07" db="EMBL/GenBank/DDBJ databases">
        <title>Draft Genome Sequence of Methylophaga muralis Bur 1.</title>
        <authorList>
            <person name="Vasilenko O.V."/>
            <person name="Doronina N.V."/>
            <person name="Shmareva M.N."/>
            <person name="Tarlachkov S.V."/>
            <person name="Mustakhimov I."/>
            <person name="Trotsenko Y.A."/>
        </authorList>
    </citation>
    <scope>NUCLEOTIDE SEQUENCE [LARGE SCALE GENOMIC DNA]</scope>
    <source>
        <strain evidence="5 6">Bur 1</strain>
    </source>
</reference>
<dbReference type="PANTHER" id="PTHR43432:SF3">
    <property type="entry name" value="SLR0285 PROTEIN"/>
    <property type="match status" value="1"/>
</dbReference>
<dbReference type="SFLD" id="SFLDG01084">
    <property type="entry name" value="Uncharacterised_Radical_SAM_Su"/>
    <property type="match status" value="1"/>
</dbReference>
<accession>A0A1E3GS74</accession>
<dbReference type="GO" id="GO:0046872">
    <property type="term" value="F:metal ion binding"/>
    <property type="evidence" value="ECO:0007669"/>
    <property type="project" value="UniProtKB-KW"/>
</dbReference>
<dbReference type="InterPro" id="IPR040086">
    <property type="entry name" value="MJ0683-like"/>
</dbReference>
<keyword evidence="3" id="KW-0411">Iron-sulfur</keyword>
<dbReference type="RefSeq" id="WP_069295912.1">
    <property type="nucleotide sequence ID" value="NZ_MCRI01000012.1"/>
</dbReference>
<name>A0A1E3GS74_9GAMM</name>
<dbReference type="PROSITE" id="PS51918">
    <property type="entry name" value="RADICAL_SAM"/>
    <property type="match status" value="1"/>
</dbReference>
<evidence type="ECO:0000259" key="4">
    <source>
        <dbReference type="PROSITE" id="PS51918"/>
    </source>
</evidence>
<protein>
    <submittedName>
        <fullName evidence="5">Radical SAM superfamily protein</fullName>
    </submittedName>
</protein>
<dbReference type="SUPFAM" id="SSF102114">
    <property type="entry name" value="Radical SAM enzymes"/>
    <property type="match status" value="1"/>
</dbReference>
<sequence>MQPKQPSIKGRGTAQRIDARYNHHQRQMVDDGWFQEPENPPKTTVEIEHPKTIITRNQSPDLPFSQSINAYRGCEHGCIYCYARPSHAYLGLSPGLDFETKLTAKPDAAKLLKKELSAKNYKCSPISLGANTDPYQPVERDFQITRQILQVLNETRHPCHIVTKSAMVERDIDILQKMASNNLVQVHLSITTLDPALSRIMEPRASAPKRRLQTIETLSAAGIPVTVLIAPVIPVLTDYELENIVKAVIEAGSLDVNYILLRLPLEVSPLFETWLQTHRPDQAQHILNRIHDLRGGKNNDPRFGHRLRGEGIFADLLAQRFHNICKKLNIKSTLPALRCDLFQTPNSQMSLF</sequence>
<dbReference type="InterPro" id="IPR007197">
    <property type="entry name" value="rSAM"/>
</dbReference>
<keyword evidence="2" id="KW-0408">Iron</keyword>
<dbReference type="GO" id="GO:0003824">
    <property type="term" value="F:catalytic activity"/>
    <property type="evidence" value="ECO:0007669"/>
    <property type="project" value="InterPro"/>
</dbReference>
<dbReference type="SFLD" id="SFLDS00029">
    <property type="entry name" value="Radical_SAM"/>
    <property type="match status" value="1"/>
</dbReference>
<gene>
    <name evidence="5" type="ORF">A9E74_01443</name>
</gene>
<dbReference type="STRING" id="291169.A9E74_01443"/>
<evidence type="ECO:0000313" key="6">
    <source>
        <dbReference type="Proteomes" id="UP000094379"/>
    </source>
</evidence>
<dbReference type="EMBL" id="MCRI01000012">
    <property type="protein sequence ID" value="ODN66893.1"/>
    <property type="molecule type" value="Genomic_DNA"/>
</dbReference>
<evidence type="ECO:0000256" key="1">
    <source>
        <dbReference type="ARBA" id="ARBA00022723"/>
    </source>
</evidence>
<dbReference type="AlphaFoldDB" id="A0A1E3GS74"/>
<keyword evidence="1" id="KW-0479">Metal-binding</keyword>
<proteinExistence type="predicted"/>
<evidence type="ECO:0000313" key="5">
    <source>
        <dbReference type="EMBL" id="ODN66893.1"/>
    </source>
</evidence>
<dbReference type="PATRIC" id="fig|291169.3.peg.1449"/>
<dbReference type="InterPro" id="IPR006638">
    <property type="entry name" value="Elp3/MiaA/NifB-like_rSAM"/>
</dbReference>
<dbReference type="Pfam" id="PF04055">
    <property type="entry name" value="Radical_SAM"/>
    <property type="match status" value="1"/>
</dbReference>
<dbReference type="SMART" id="SM00729">
    <property type="entry name" value="Elp3"/>
    <property type="match status" value="1"/>
</dbReference>
<dbReference type="PANTHER" id="PTHR43432">
    <property type="entry name" value="SLR0285 PROTEIN"/>
    <property type="match status" value="1"/>
</dbReference>
<dbReference type="NCBIfam" id="NF033668">
    <property type="entry name" value="rSAM_PA0069"/>
    <property type="match status" value="1"/>
</dbReference>
<keyword evidence="6" id="KW-1185">Reference proteome</keyword>
<dbReference type="CDD" id="cd01335">
    <property type="entry name" value="Radical_SAM"/>
    <property type="match status" value="1"/>
</dbReference>
<dbReference type="Proteomes" id="UP000094379">
    <property type="component" value="Unassembled WGS sequence"/>
</dbReference>
<evidence type="ECO:0000256" key="2">
    <source>
        <dbReference type="ARBA" id="ARBA00023004"/>
    </source>
</evidence>
<feature type="domain" description="Radical SAM core" evidence="4">
    <location>
        <begin position="60"/>
        <end position="300"/>
    </location>
</feature>
<comment type="caution">
    <text evidence="5">The sequence shown here is derived from an EMBL/GenBank/DDBJ whole genome shotgun (WGS) entry which is preliminary data.</text>
</comment>
<organism evidence="5 6">
    <name type="scientific">Methylophaga muralis</name>
    <dbReference type="NCBI Taxonomy" id="291169"/>
    <lineage>
        <taxon>Bacteria</taxon>
        <taxon>Pseudomonadati</taxon>
        <taxon>Pseudomonadota</taxon>
        <taxon>Gammaproteobacteria</taxon>
        <taxon>Thiotrichales</taxon>
        <taxon>Piscirickettsiaceae</taxon>
        <taxon>Methylophaga</taxon>
    </lineage>
</organism>
<dbReference type="GO" id="GO:0051536">
    <property type="term" value="F:iron-sulfur cluster binding"/>
    <property type="evidence" value="ECO:0007669"/>
    <property type="project" value="UniProtKB-KW"/>
</dbReference>
<dbReference type="InterPro" id="IPR058240">
    <property type="entry name" value="rSAM_sf"/>
</dbReference>
<evidence type="ECO:0000256" key="3">
    <source>
        <dbReference type="ARBA" id="ARBA00023014"/>
    </source>
</evidence>
<dbReference type="Gene3D" id="3.80.30.30">
    <property type="match status" value="1"/>
</dbReference>